<dbReference type="InterPro" id="IPR052372">
    <property type="entry name" value="YpjD/HemX"/>
</dbReference>
<keyword evidence="4" id="KW-1185">Reference proteome</keyword>
<feature type="domain" description="Cytochrome c assembly protein" evidence="2">
    <location>
        <begin position="68"/>
        <end position="266"/>
    </location>
</feature>
<dbReference type="OrthoDB" id="2417400at2"/>
<feature type="transmembrane region" description="Helical" evidence="1">
    <location>
        <begin position="39"/>
        <end position="58"/>
    </location>
</feature>
<proteinExistence type="predicted"/>
<feature type="transmembrane region" description="Helical" evidence="1">
    <location>
        <begin position="131"/>
        <end position="161"/>
    </location>
</feature>
<comment type="caution">
    <text evidence="3">The sequence shown here is derived from an EMBL/GenBank/DDBJ whole genome shotgun (WGS) entry which is preliminary data.</text>
</comment>
<dbReference type="PANTHER" id="PTHR38034:SF1">
    <property type="entry name" value="INNER MEMBRANE PROTEIN YPJD"/>
    <property type="match status" value="1"/>
</dbReference>
<keyword evidence="1" id="KW-0812">Transmembrane</keyword>
<feature type="transmembrane region" description="Helical" evidence="1">
    <location>
        <begin position="6"/>
        <end position="27"/>
    </location>
</feature>
<dbReference type="RefSeq" id="WP_111148464.1">
    <property type="nucleotide sequence ID" value="NZ_QKRB01000054.1"/>
</dbReference>
<dbReference type="PANTHER" id="PTHR38034">
    <property type="entry name" value="INNER MEMBRANE PROTEIN YPJD"/>
    <property type="match status" value="1"/>
</dbReference>
<gene>
    <name evidence="3" type="ORF">DNH61_19300</name>
</gene>
<sequence>MVTHNLLFDTMIYMYALSLLFYFSDFVDASRRAKRMGTGLLIFVWTLQTGYLLMRMVHHADFALLSRLEYMLFFSWLLVTVSLVASRFFRIDLLVFFVNVIAFVLLTVNLFSNASEEMPLATWQLARELLYVHISLVLCAYAAFTFAAIFSGMYLFLHFQLKTKNWSKTMRRLPSLESMELYTFRSVVIGVPLMIMSLAFAVASLLFEGRMAFLLDWKVISSFIALFFYISYVVKRTLFNQPGWRTTRWNLLSYAVLILNLLLSSFSRFHSFS</sequence>
<dbReference type="Proteomes" id="UP000249522">
    <property type="component" value="Unassembled WGS sequence"/>
</dbReference>
<dbReference type="AlphaFoldDB" id="A0A2W1LGG6"/>
<dbReference type="InterPro" id="IPR002541">
    <property type="entry name" value="Cyt_c_assembly"/>
</dbReference>
<accession>A0A2W1LGG6</accession>
<feature type="transmembrane region" description="Helical" evidence="1">
    <location>
        <begin position="182"/>
        <end position="207"/>
    </location>
</feature>
<dbReference type="GO" id="GO:0020037">
    <property type="term" value="F:heme binding"/>
    <property type="evidence" value="ECO:0007669"/>
    <property type="project" value="InterPro"/>
</dbReference>
<dbReference type="EMBL" id="QKRB01000054">
    <property type="protein sequence ID" value="PZD94105.1"/>
    <property type="molecule type" value="Genomic_DNA"/>
</dbReference>
<dbReference type="Pfam" id="PF01578">
    <property type="entry name" value="Cytochrom_C_asm"/>
    <property type="match status" value="1"/>
</dbReference>
<protein>
    <submittedName>
        <fullName evidence="3">Cytochrome C assembly protein</fullName>
    </submittedName>
</protein>
<feature type="transmembrane region" description="Helical" evidence="1">
    <location>
        <begin position="70"/>
        <end position="86"/>
    </location>
</feature>
<evidence type="ECO:0000313" key="3">
    <source>
        <dbReference type="EMBL" id="PZD94105.1"/>
    </source>
</evidence>
<organism evidence="3 4">
    <name type="scientific">Paenibacillus sambharensis</name>
    <dbReference type="NCBI Taxonomy" id="1803190"/>
    <lineage>
        <taxon>Bacteria</taxon>
        <taxon>Bacillati</taxon>
        <taxon>Bacillota</taxon>
        <taxon>Bacilli</taxon>
        <taxon>Bacillales</taxon>
        <taxon>Paenibacillaceae</taxon>
        <taxon>Paenibacillus</taxon>
    </lineage>
</organism>
<evidence type="ECO:0000256" key="1">
    <source>
        <dbReference type="SAM" id="Phobius"/>
    </source>
</evidence>
<keyword evidence="1" id="KW-1133">Transmembrane helix</keyword>
<keyword evidence="1" id="KW-0472">Membrane</keyword>
<feature type="transmembrane region" description="Helical" evidence="1">
    <location>
        <begin position="219"/>
        <end position="239"/>
    </location>
</feature>
<evidence type="ECO:0000259" key="2">
    <source>
        <dbReference type="Pfam" id="PF01578"/>
    </source>
</evidence>
<evidence type="ECO:0000313" key="4">
    <source>
        <dbReference type="Proteomes" id="UP000249522"/>
    </source>
</evidence>
<feature type="transmembrane region" description="Helical" evidence="1">
    <location>
        <begin position="251"/>
        <end position="269"/>
    </location>
</feature>
<feature type="transmembrane region" description="Helical" evidence="1">
    <location>
        <begin position="93"/>
        <end position="111"/>
    </location>
</feature>
<reference evidence="3 4" key="1">
    <citation type="submission" date="2018-06" db="EMBL/GenBank/DDBJ databases">
        <title>Paenibacillus imtechensis sp. nov.</title>
        <authorList>
            <person name="Pinnaka A.K."/>
            <person name="Singh H."/>
            <person name="Kaur M."/>
        </authorList>
    </citation>
    <scope>NUCLEOTIDE SEQUENCE [LARGE SCALE GENOMIC DNA]</scope>
    <source>
        <strain evidence="3 4">SMB1</strain>
    </source>
</reference>
<dbReference type="GO" id="GO:0017004">
    <property type="term" value="P:cytochrome complex assembly"/>
    <property type="evidence" value="ECO:0007669"/>
    <property type="project" value="InterPro"/>
</dbReference>
<name>A0A2W1LGG6_9BACL</name>